<name>A0AAE2ZR24_9HYPH</name>
<dbReference type="PROSITE" id="PS51318">
    <property type="entry name" value="TAT"/>
    <property type="match status" value="1"/>
</dbReference>
<organism evidence="3 4">
    <name type="scientific">Flavimaribacter sediminis</name>
    <dbReference type="NCBI Taxonomy" id="2865987"/>
    <lineage>
        <taxon>Bacteria</taxon>
        <taxon>Pseudomonadati</taxon>
        <taxon>Pseudomonadota</taxon>
        <taxon>Alphaproteobacteria</taxon>
        <taxon>Hyphomicrobiales</taxon>
        <taxon>Rhizobiaceae</taxon>
        <taxon>Flavimaribacter</taxon>
    </lineage>
</organism>
<evidence type="ECO:0000256" key="1">
    <source>
        <dbReference type="SAM" id="SignalP"/>
    </source>
</evidence>
<dbReference type="Gene3D" id="3.40.33.10">
    <property type="entry name" value="CAP"/>
    <property type="match status" value="1"/>
</dbReference>
<feature type="chain" id="PRO_5042172649" evidence="1">
    <location>
        <begin position="22"/>
        <end position="170"/>
    </location>
</feature>
<evidence type="ECO:0000313" key="4">
    <source>
        <dbReference type="Proteomes" id="UP001196509"/>
    </source>
</evidence>
<protein>
    <submittedName>
        <fullName evidence="3">CAP domain-containing protein</fullName>
    </submittedName>
</protein>
<dbReference type="EMBL" id="JAICBX010000002">
    <property type="protein sequence ID" value="MBW8638027.1"/>
    <property type="molecule type" value="Genomic_DNA"/>
</dbReference>
<keyword evidence="4" id="KW-1185">Reference proteome</keyword>
<keyword evidence="1" id="KW-0732">Signal</keyword>
<comment type="caution">
    <text evidence="3">The sequence shown here is derived from an EMBL/GenBank/DDBJ whole genome shotgun (WGS) entry which is preliminary data.</text>
</comment>
<feature type="domain" description="SCP" evidence="2">
    <location>
        <begin position="42"/>
        <end position="157"/>
    </location>
</feature>
<reference evidence="3" key="1">
    <citation type="submission" date="2021-08" db="EMBL/GenBank/DDBJ databases">
        <title>Hoeflea bacterium WL0058 sp. nov., isolated from the sediment.</title>
        <authorList>
            <person name="Wang L."/>
            <person name="Zhang D."/>
        </authorList>
    </citation>
    <scope>NUCLEOTIDE SEQUENCE</scope>
    <source>
        <strain evidence="3">WL0058</strain>
    </source>
</reference>
<proteinExistence type="predicted"/>
<gene>
    <name evidence="3" type="ORF">K1W69_12595</name>
</gene>
<evidence type="ECO:0000313" key="3">
    <source>
        <dbReference type="EMBL" id="MBW8638027.1"/>
    </source>
</evidence>
<dbReference type="SUPFAM" id="SSF55797">
    <property type="entry name" value="PR-1-like"/>
    <property type="match status" value="1"/>
</dbReference>
<dbReference type="CDD" id="cd05379">
    <property type="entry name" value="CAP_bacterial"/>
    <property type="match status" value="1"/>
</dbReference>
<sequence length="170" mass="18167">MTSSRRTFLLLAGAAVLPVSGCLSLSDADVRDVPVNAGAAASAINGYRASRGLPPLQHDPRLDAVSADMARHIARKDSMNTRAHSARGLSSRLDGAGYPTYAGAENLGAGYTSLGHAMDGWKGSRDHDKNLLNRHVTRFGIARASRPDGRYRNFWVLTLARPTSDGRPTV</sequence>
<dbReference type="PANTHER" id="PTHR31157:SF1">
    <property type="entry name" value="SCP DOMAIN-CONTAINING PROTEIN"/>
    <property type="match status" value="1"/>
</dbReference>
<accession>A0AAE2ZR24</accession>
<evidence type="ECO:0000259" key="2">
    <source>
        <dbReference type="Pfam" id="PF00188"/>
    </source>
</evidence>
<dbReference type="PANTHER" id="PTHR31157">
    <property type="entry name" value="SCP DOMAIN-CONTAINING PROTEIN"/>
    <property type="match status" value="1"/>
</dbReference>
<dbReference type="InterPro" id="IPR014044">
    <property type="entry name" value="CAP_dom"/>
</dbReference>
<dbReference type="AlphaFoldDB" id="A0AAE2ZR24"/>
<dbReference type="InterPro" id="IPR035940">
    <property type="entry name" value="CAP_sf"/>
</dbReference>
<dbReference type="Proteomes" id="UP001196509">
    <property type="component" value="Unassembled WGS sequence"/>
</dbReference>
<dbReference type="InterPro" id="IPR006311">
    <property type="entry name" value="TAT_signal"/>
</dbReference>
<feature type="signal peptide" evidence="1">
    <location>
        <begin position="1"/>
        <end position="21"/>
    </location>
</feature>
<dbReference type="RefSeq" id="WP_220228692.1">
    <property type="nucleotide sequence ID" value="NZ_JAICBX010000002.1"/>
</dbReference>
<dbReference type="Pfam" id="PF00188">
    <property type="entry name" value="CAP"/>
    <property type="match status" value="1"/>
</dbReference>